<evidence type="ECO:0000313" key="2">
    <source>
        <dbReference type="EnsemblMetazoa" id="GPAI017461-PA"/>
    </source>
</evidence>
<reference evidence="3" key="1">
    <citation type="submission" date="2014-03" db="EMBL/GenBank/DDBJ databases">
        <authorList>
            <person name="Aksoy S."/>
            <person name="Warren W."/>
            <person name="Wilson R.K."/>
        </authorList>
    </citation>
    <scope>NUCLEOTIDE SEQUENCE [LARGE SCALE GENOMIC DNA]</scope>
    <source>
        <strain evidence="3">IAEA</strain>
    </source>
</reference>
<name>A0A1A9ZK98_GLOPL</name>
<dbReference type="VEuPathDB" id="VectorBase:GPAI017461"/>
<dbReference type="EnsemblMetazoa" id="GPAI017461-RA">
    <property type="protein sequence ID" value="GPAI017461-PA"/>
    <property type="gene ID" value="GPAI017461"/>
</dbReference>
<keyword evidence="1" id="KW-0732">Signal</keyword>
<evidence type="ECO:0000313" key="3">
    <source>
        <dbReference type="Proteomes" id="UP000092445"/>
    </source>
</evidence>
<feature type="signal peptide" evidence="1">
    <location>
        <begin position="1"/>
        <end position="18"/>
    </location>
</feature>
<proteinExistence type="predicted"/>
<keyword evidence="3" id="KW-1185">Reference proteome</keyword>
<accession>A0A1A9ZK98</accession>
<feature type="chain" id="PRO_5008402971" evidence="1">
    <location>
        <begin position="19"/>
        <end position="279"/>
    </location>
</feature>
<reference evidence="2" key="2">
    <citation type="submission" date="2020-05" db="UniProtKB">
        <authorList>
            <consortium name="EnsemblMetazoa"/>
        </authorList>
    </citation>
    <scope>IDENTIFICATION</scope>
    <source>
        <strain evidence="2">IAEA</strain>
    </source>
</reference>
<sequence>MKLLYIGLVCRILAFSLAKPLSDGQTEPVEDASTVNGRVLYDQRQSGKYNIHIIIKDVAIIEMDQNEIVDNNDDGDYYYDEEDLTIKPLILNLNANKSATTATTTTTTTTISSAAEAFTTTIRNIDNEISTLEPKNNNTEDDAFDNQRDWVTNSRSSSNTLETLRSLNKAEPYYSTSEPLRQTHAYVMRDAPGTLQAREADMIDERGMKNAKLYKIKLLRGQPIKVTKRLCRSNQFRDASGACRSKKATTSSRQSSGSILKRVLGMLISLPFAGRDENH</sequence>
<dbReference type="Proteomes" id="UP000092445">
    <property type="component" value="Unassembled WGS sequence"/>
</dbReference>
<protein>
    <submittedName>
        <fullName evidence="2">Uncharacterized protein</fullName>
    </submittedName>
</protein>
<evidence type="ECO:0000256" key="1">
    <source>
        <dbReference type="SAM" id="SignalP"/>
    </source>
</evidence>
<organism evidence="2 3">
    <name type="scientific">Glossina pallidipes</name>
    <name type="common">Tsetse fly</name>
    <dbReference type="NCBI Taxonomy" id="7398"/>
    <lineage>
        <taxon>Eukaryota</taxon>
        <taxon>Metazoa</taxon>
        <taxon>Ecdysozoa</taxon>
        <taxon>Arthropoda</taxon>
        <taxon>Hexapoda</taxon>
        <taxon>Insecta</taxon>
        <taxon>Pterygota</taxon>
        <taxon>Neoptera</taxon>
        <taxon>Endopterygota</taxon>
        <taxon>Diptera</taxon>
        <taxon>Brachycera</taxon>
        <taxon>Muscomorpha</taxon>
        <taxon>Hippoboscoidea</taxon>
        <taxon>Glossinidae</taxon>
        <taxon>Glossina</taxon>
    </lineage>
</organism>
<dbReference type="AlphaFoldDB" id="A0A1A9ZK98"/>